<dbReference type="EMBL" id="CACVAP010000052">
    <property type="protein sequence ID" value="CAA6807141.1"/>
    <property type="molecule type" value="Genomic_DNA"/>
</dbReference>
<dbReference type="AlphaFoldDB" id="A0A6S6SX20"/>
<reference evidence="1" key="1">
    <citation type="submission" date="2020-01" db="EMBL/GenBank/DDBJ databases">
        <authorList>
            <person name="Meier V. D."/>
            <person name="Meier V D."/>
        </authorList>
    </citation>
    <scope>NUCLEOTIDE SEQUENCE</scope>
    <source>
        <strain evidence="1">HLG_WM_MAG_06</strain>
    </source>
</reference>
<dbReference type="SUPFAM" id="SSF49401">
    <property type="entry name" value="Bacterial adhesins"/>
    <property type="match status" value="1"/>
</dbReference>
<organism evidence="1">
    <name type="scientific">uncultured Sulfurovum sp</name>
    <dbReference type="NCBI Taxonomy" id="269237"/>
    <lineage>
        <taxon>Bacteria</taxon>
        <taxon>Pseudomonadati</taxon>
        <taxon>Campylobacterota</taxon>
        <taxon>Epsilonproteobacteria</taxon>
        <taxon>Campylobacterales</taxon>
        <taxon>Sulfurovaceae</taxon>
        <taxon>Sulfurovum</taxon>
        <taxon>environmental samples</taxon>
    </lineage>
</organism>
<protein>
    <submittedName>
        <fullName evidence="1">Similarity</fullName>
    </submittedName>
</protein>
<sequence length="299" mass="32421">MNKYIITFILMIQSLFSVGITAGTEIKNIAYLNYNLESVPFSATSNELIDIVDQKIDMQIVCQESEAVIVGVGEQRRAMRFILNNTGNGTDSYVFSSIEGDVLDFKVSNADIYLDNGDGIFSVEDSLATEIDVLSDGNISLFLVSDIPEDASNFSENGIKASSIIQGSLDYGESKKLENFYAVALTEESAKSDVCTYEVSNLAVALEKTAILSSDKLYKGSTIEYKIAVNVIGEGSIDNIVVNDNIPTGTVYVDNSLKLDGVTAGDFNGTAISVVLPSINQLKENSEPKHHITFDVKVQ</sequence>
<proteinExistence type="predicted"/>
<name>A0A6S6SX20_9BACT</name>
<accession>A0A6S6SX20</accession>
<gene>
    <name evidence="1" type="ORF">HELGO_WM15896</name>
</gene>
<dbReference type="InterPro" id="IPR008966">
    <property type="entry name" value="Adhesion_dom_sf"/>
</dbReference>
<evidence type="ECO:0000313" key="1">
    <source>
        <dbReference type="EMBL" id="CAA6807141.1"/>
    </source>
</evidence>
<dbReference type="InterPro" id="IPR047589">
    <property type="entry name" value="DUF11_rpt"/>
</dbReference>
<dbReference type="NCBIfam" id="TIGR01451">
    <property type="entry name" value="B_ant_repeat"/>
    <property type="match status" value="1"/>
</dbReference>
<dbReference type="Gene3D" id="2.60.40.740">
    <property type="match status" value="1"/>
</dbReference>